<proteinExistence type="predicted"/>
<keyword evidence="2" id="KW-1185">Reference proteome</keyword>
<organism evidence="1 2">
    <name type="scientific">Streptomyces marianii</name>
    <dbReference type="NCBI Taxonomy" id="1817406"/>
    <lineage>
        <taxon>Bacteria</taxon>
        <taxon>Bacillati</taxon>
        <taxon>Actinomycetota</taxon>
        <taxon>Actinomycetes</taxon>
        <taxon>Kitasatosporales</taxon>
        <taxon>Streptomycetaceae</taxon>
        <taxon>Streptomyces</taxon>
    </lineage>
</organism>
<accession>A0A5R9DVD0</accession>
<evidence type="ECO:0000313" key="1">
    <source>
        <dbReference type="EMBL" id="TLQ38992.1"/>
    </source>
</evidence>
<dbReference type="EMBL" id="VAWE01000003">
    <property type="protein sequence ID" value="TLQ38992.1"/>
    <property type="molecule type" value="Genomic_DNA"/>
</dbReference>
<evidence type="ECO:0000313" key="2">
    <source>
        <dbReference type="Proteomes" id="UP000305921"/>
    </source>
</evidence>
<dbReference type="AlphaFoldDB" id="A0A5R9DVD0"/>
<gene>
    <name evidence="1" type="ORF">FEF34_39965</name>
</gene>
<reference evidence="1 2" key="1">
    <citation type="submission" date="2019-05" db="EMBL/GenBank/DDBJ databases">
        <title>Streptomyces marianii sp. nov., a novel marine actinomycete from southern coast of India.</title>
        <authorList>
            <person name="Iniyan A.M."/>
            <person name="Wink J."/>
            <person name="Ramprasad E."/>
            <person name="Ramana C.V."/>
            <person name="Bunk B."/>
            <person name="Sproer C."/>
            <person name="Joseph F.-J.R.S."/>
            <person name="Vincent S.G.P."/>
        </authorList>
    </citation>
    <scope>NUCLEOTIDE SEQUENCE [LARGE SCALE GENOMIC DNA]</scope>
    <source>
        <strain evidence="1 2">ICN19</strain>
    </source>
</reference>
<dbReference type="Proteomes" id="UP000305921">
    <property type="component" value="Unassembled WGS sequence"/>
</dbReference>
<name>A0A5R9DVD0_9ACTN</name>
<protein>
    <submittedName>
        <fullName evidence="1">Uncharacterized protein</fullName>
    </submittedName>
</protein>
<dbReference type="RefSeq" id="WP_138058357.1">
    <property type="nucleotide sequence ID" value="NZ_VAWE01000003.1"/>
</dbReference>
<comment type="caution">
    <text evidence="1">The sequence shown here is derived from an EMBL/GenBank/DDBJ whole genome shotgun (WGS) entry which is preliminary data.</text>
</comment>
<sequence>MSTARLSASDITTELRSALAEGGWLPAVTQAAGPGPLSAGAPLSEIACALRTHSNAIMLPSAAADLLERAAQAVTAAQQLEPDGADLYGQLGAAFAYLVQAHRAFLIASAVHQEHV</sequence>